<dbReference type="InterPro" id="IPR036865">
    <property type="entry name" value="CRAL-TRIO_dom_sf"/>
</dbReference>
<feature type="region of interest" description="Disordered" evidence="1">
    <location>
        <begin position="79"/>
        <end position="113"/>
    </location>
</feature>
<accession>A0AAV9IYV7</accession>
<dbReference type="PANTHER" id="PTHR46277:SF3">
    <property type="entry name" value="BINDING PROTEIN, PUTATIVE-RELATED"/>
    <property type="match status" value="1"/>
</dbReference>
<dbReference type="Proteomes" id="UP001301350">
    <property type="component" value="Unassembled WGS sequence"/>
</dbReference>
<evidence type="ECO:0000259" key="2">
    <source>
        <dbReference type="PROSITE" id="PS50191"/>
    </source>
</evidence>
<dbReference type="Pfam" id="PF00650">
    <property type="entry name" value="CRAL_TRIO"/>
    <property type="match status" value="1"/>
</dbReference>
<dbReference type="SMART" id="SM01100">
    <property type="entry name" value="CRAL_TRIO_N"/>
    <property type="match status" value="1"/>
</dbReference>
<feature type="compositionally biased region" description="Basic and acidic residues" evidence="1">
    <location>
        <begin position="96"/>
        <end position="107"/>
    </location>
</feature>
<protein>
    <recommendedName>
        <fullName evidence="2">CRAL-TRIO domain-containing protein</fullName>
    </recommendedName>
</protein>
<dbReference type="AlphaFoldDB" id="A0AAV9IYV7"/>
<dbReference type="SUPFAM" id="SSF52087">
    <property type="entry name" value="CRAL/TRIO domain"/>
    <property type="match status" value="1"/>
</dbReference>
<dbReference type="InterPro" id="IPR001251">
    <property type="entry name" value="CRAL-TRIO_dom"/>
</dbReference>
<dbReference type="PANTHER" id="PTHR46277">
    <property type="entry name" value="OS03G0850700 PROTEIN"/>
    <property type="match status" value="1"/>
</dbReference>
<gene>
    <name evidence="3" type="ORF">CDCA_CDCA11G3318</name>
</gene>
<evidence type="ECO:0000313" key="4">
    <source>
        <dbReference type="Proteomes" id="UP001301350"/>
    </source>
</evidence>
<feature type="compositionally biased region" description="Low complexity" evidence="1">
    <location>
        <begin position="24"/>
        <end position="36"/>
    </location>
</feature>
<dbReference type="PROSITE" id="PS50191">
    <property type="entry name" value="CRAL_TRIO"/>
    <property type="match status" value="1"/>
</dbReference>
<dbReference type="InterPro" id="IPR011074">
    <property type="entry name" value="CRAL/TRIO_N_dom"/>
</dbReference>
<organism evidence="3 4">
    <name type="scientific">Cyanidium caldarium</name>
    <name type="common">Red alga</name>
    <dbReference type="NCBI Taxonomy" id="2771"/>
    <lineage>
        <taxon>Eukaryota</taxon>
        <taxon>Rhodophyta</taxon>
        <taxon>Bangiophyceae</taxon>
        <taxon>Cyanidiales</taxon>
        <taxon>Cyanidiaceae</taxon>
        <taxon>Cyanidium</taxon>
    </lineage>
</organism>
<comment type="caution">
    <text evidence="3">The sequence shown here is derived from an EMBL/GenBank/DDBJ whole genome shotgun (WGS) entry which is preliminary data.</text>
</comment>
<feature type="region of interest" description="Disordered" evidence="1">
    <location>
        <begin position="15"/>
        <end position="36"/>
    </location>
</feature>
<dbReference type="Gene3D" id="3.40.525.10">
    <property type="entry name" value="CRAL-TRIO lipid binding domain"/>
    <property type="match status" value="1"/>
</dbReference>
<dbReference type="SUPFAM" id="SSF46938">
    <property type="entry name" value="CRAL/TRIO N-terminal domain"/>
    <property type="match status" value="1"/>
</dbReference>
<dbReference type="InterPro" id="IPR036273">
    <property type="entry name" value="CRAL/TRIO_N_dom_sf"/>
</dbReference>
<name>A0AAV9IYV7_CYACA</name>
<dbReference type="SMART" id="SM00516">
    <property type="entry name" value="SEC14"/>
    <property type="match status" value="1"/>
</dbReference>
<feature type="domain" description="CRAL-TRIO" evidence="2">
    <location>
        <begin position="234"/>
        <end position="393"/>
    </location>
</feature>
<evidence type="ECO:0000313" key="3">
    <source>
        <dbReference type="EMBL" id="KAK4537293.1"/>
    </source>
</evidence>
<dbReference type="EMBL" id="JANCYW010000011">
    <property type="protein sequence ID" value="KAK4537293.1"/>
    <property type="molecule type" value="Genomic_DNA"/>
</dbReference>
<dbReference type="CDD" id="cd00170">
    <property type="entry name" value="SEC14"/>
    <property type="match status" value="1"/>
</dbReference>
<reference evidence="3 4" key="1">
    <citation type="submission" date="2022-07" db="EMBL/GenBank/DDBJ databases">
        <title>Genome-wide signatures of adaptation to extreme environments.</title>
        <authorList>
            <person name="Cho C.H."/>
            <person name="Yoon H.S."/>
        </authorList>
    </citation>
    <scope>NUCLEOTIDE SEQUENCE [LARGE SCALE GENOMIC DNA]</scope>
    <source>
        <strain evidence="3 4">DBV 063 E5</strain>
    </source>
</reference>
<proteinExistence type="predicted"/>
<evidence type="ECO:0000256" key="1">
    <source>
        <dbReference type="SAM" id="MobiDB-lite"/>
    </source>
</evidence>
<sequence length="406" mass="45400">MPFASWWSTLRGDGAEGCAEAESGDATSAASGKGATADAFAAEDVLDPQRGFLSHLTASERALLERMLKDTAVMWSEPDDALRETPEASEAGPAEADSRASSTDEPRAASLSSRLSSSRLSRWRFRGQLSTGASPPSSVSVPPWDTWRRYGEAWHRDALLQRARTSETERQAILLQFLRARDFHYERALSMFLDTMHWRLSLPVCAMPPDAETDARASFPFYHPPGCWNRFGHLLIYAKMVHFDARRVSRSAFYRAVVAYMERLTYGMPEAQRATRLQGTARPRPHSSERATVVFDLGDGFSPFRNADVPCLVDMISLVQRRYPERLGKVYVIHYGVYIFAFYKMLTPFMEAKTRAKVHWVRGDAAAVAAVFRADFELQHLPRFLGGEVDWQAPSPPPVTEGKGGA</sequence>
<keyword evidence="4" id="KW-1185">Reference proteome</keyword>